<proteinExistence type="predicted"/>
<accession>A0ABR2Y658</accession>
<evidence type="ECO:0000256" key="2">
    <source>
        <dbReference type="ARBA" id="ARBA00023002"/>
    </source>
</evidence>
<dbReference type="SUPFAM" id="SSF51735">
    <property type="entry name" value="NAD(P)-binding Rossmann-fold domains"/>
    <property type="match status" value="1"/>
</dbReference>
<keyword evidence="1" id="KW-0521">NADP</keyword>
<reference evidence="4 5" key="1">
    <citation type="submission" date="2024-02" db="EMBL/GenBank/DDBJ databases">
        <title>First draft genome assembly of two strains of Seiridium cardinale.</title>
        <authorList>
            <person name="Emiliani G."/>
            <person name="Scali E."/>
        </authorList>
    </citation>
    <scope>NUCLEOTIDE SEQUENCE [LARGE SCALE GENOMIC DNA]</scope>
    <source>
        <strain evidence="4 5">BM-138-000479</strain>
    </source>
</reference>
<dbReference type="Gene3D" id="3.40.50.720">
    <property type="entry name" value="NAD(P)-binding Rossmann-like Domain"/>
    <property type="match status" value="1"/>
</dbReference>
<keyword evidence="2" id="KW-0560">Oxidoreductase</keyword>
<dbReference type="PANTHER" id="PTHR47706:SF9">
    <property type="entry name" value="NMRA-LIKE DOMAIN-CONTAINING PROTEIN-RELATED"/>
    <property type="match status" value="1"/>
</dbReference>
<dbReference type="Gene3D" id="3.90.25.10">
    <property type="entry name" value="UDP-galactose 4-epimerase, domain 1"/>
    <property type="match status" value="1"/>
</dbReference>
<keyword evidence="5" id="KW-1185">Reference proteome</keyword>
<dbReference type="Pfam" id="PF05368">
    <property type="entry name" value="NmrA"/>
    <property type="match status" value="1"/>
</dbReference>
<sequence>MAPQRLFKEAQVRDRPLFSADLTDTIDEQYRRTEYARDGSDKSCAIMTRYALSLHIPGVYESTPPYRAARRGHIKASTPFLVISMPLQYPAQSTFPAMSVIKNVAVIGAAGNVGKPITEALLAAGFNVTALTRESSSSTFPSGVAVKKVDYESVDSLKDALQGQDAVVSAAATPVVGKQSVIVDAAVAAGVKRFIPSEFGINTQTVQQEGLRTILAGKIKTVDYIKEKSKENPTFTWTGITNGLFFDWGLRLSGLGFNKDAKTAVIVDSGDTPFFASNMSFIGKAVAAILSHADKTANQYLSIASFALTRNQLLKIFEEESGTKYTVKPVKSSDLEAIGKEKLEKKDFSAFGDFLQAYLFKDGGDSAKNVELANGLLGLKDEDPRPVIKAYLDGKL</sequence>
<dbReference type="PANTHER" id="PTHR47706">
    <property type="entry name" value="NMRA-LIKE FAMILY PROTEIN"/>
    <property type="match status" value="1"/>
</dbReference>
<gene>
    <name evidence="4" type="ORF">SCAR479_01693</name>
</gene>
<comment type="caution">
    <text evidence="4">The sequence shown here is derived from an EMBL/GenBank/DDBJ whole genome shotgun (WGS) entry which is preliminary data.</text>
</comment>
<dbReference type="InterPro" id="IPR051609">
    <property type="entry name" value="NmrA/Isoflavone_reductase-like"/>
</dbReference>
<name>A0ABR2Y658_9PEZI</name>
<protein>
    <submittedName>
        <fullName evidence="4">NmrA-like domain-containing protein</fullName>
    </submittedName>
</protein>
<organism evidence="4 5">
    <name type="scientific">Seiridium cardinale</name>
    <dbReference type="NCBI Taxonomy" id="138064"/>
    <lineage>
        <taxon>Eukaryota</taxon>
        <taxon>Fungi</taxon>
        <taxon>Dikarya</taxon>
        <taxon>Ascomycota</taxon>
        <taxon>Pezizomycotina</taxon>
        <taxon>Sordariomycetes</taxon>
        <taxon>Xylariomycetidae</taxon>
        <taxon>Amphisphaeriales</taxon>
        <taxon>Sporocadaceae</taxon>
        <taxon>Seiridium</taxon>
    </lineage>
</organism>
<evidence type="ECO:0000313" key="4">
    <source>
        <dbReference type="EMBL" id="KAK9781822.1"/>
    </source>
</evidence>
<evidence type="ECO:0000259" key="3">
    <source>
        <dbReference type="Pfam" id="PF05368"/>
    </source>
</evidence>
<dbReference type="CDD" id="cd05259">
    <property type="entry name" value="PCBER_SDR_a"/>
    <property type="match status" value="1"/>
</dbReference>
<dbReference type="EMBL" id="JARVKM010000003">
    <property type="protein sequence ID" value="KAK9781822.1"/>
    <property type="molecule type" value="Genomic_DNA"/>
</dbReference>
<dbReference type="InterPro" id="IPR008030">
    <property type="entry name" value="NmrA-like"/>
</dbReference>
<dbReference type="Proteomes" id="UP001465668">
    <property type="component" value="Unassembled WGS sequence"/>
</dbReference>
<evidence type="ECO:0000313" key="5">
    <source>
        <dbReference type="Proteomes" id="UP001465668"/>
    </source>
</evidence>
<dbReference type="InterPro" id="IPR045312">
    <property type="entry name" value="PCBER-like"/>
</dbReference>
<dbReference type="InterPro" id="IPR036291">
    <property type="entry name" value="NAD(P)-bd_dom_sf"/>
</dbReference>
<evidence type="ECO:0000256" key="1">
    <source>
        <dbReference type="ARBA" id="ARBA00022857"/>
    </source>
</evidence>
<feature type="domain" description="NmrA-like" evidence="3">
    <location>
        <begin position="102"/>
        <end position="338"/>
    </location>
</feature>